<dbReference type="InterPro" id="IPR011990">
    <property type="entry name" value="TPR-like_helical_dom_sf"/>
</dbReference>
<reference evidence="4 6" key="1">
    <citation type="journal article" date="2018" name="MBio">
        <title>Comparative Genomics Reveals the Core Gene Toolbox for the Fungus-Insect Symbiosis.</title>
        <authorList>
            <person name="Wang Y."/>
            <person name="Stata M."/>
            <person name="Wang W."/>
            <person name="Stajich J.E."/>
            <person name="White M.M."/>
            <person name="Moncalvo J.M."/>
        </authorList>
    </citation>
    <scope>NUCLEOTIDE SEQUENCE [LARGE SCALE GENOMIC DNA]</scope>
    <source>
        <strain evidence="4 6">SC-DP-2</strain>
    </source>
</reference>
<dbReference type="EMBL" id="MBFS01000065">
    <property type="protein sequence ID" value="PVV04905.1"/>
    <property type="molecule type" value="Genomic_DNA"/>
</dbReference>
<dbReference type="GO" id="GO:0005680">
    <property type="term" value="C:anaphase-promoting complex"/>
    <property type="evidence" value="ECO:0007669"/>
    <property type="project" value="UniProtKB-ARBA"/>
</dbReference>
<dbReference type="Proteomes" id="UP000245609">
    <property type="component" value="Unassembled WGS sequence"/>
</dbReference>
<keyword evidence="1 3" id="KW-0802">TPR repeat</keyword>
<comment type="caution">
    <text evidence="4">The sequence shown here is derived from an EMBL/GenBank/DDBJ whole genome shotgun (WGS) entry which is preliminary data.</text>
</comment>
<dbReference type="PANTHER" id="PTHR12558:SF13">
    <property type="entry name" value="CELL DIVISION CYCLE PROTEIN 27 HOMOLOG"/>
    <property type="match status" value="1"/>
</dbReference>
<evidence type="ECO:0008006" key="7">
    <source>
        <dbReference type="Google" id="ProtNLM"/>
    </source>
</evidence>
<keyword evidence="6" id="KW-1185">Reference proteome</keyword>
<gene>
    <name evidence="5" type="ORF">BB560_000577</name>
    <name evidence="4" type="ORF">BB560_005618</name>
</gene>
<accession>A0A2T9Z283</accession>
<evidence type="ECO:0000313" key="6">
    <source>
        <dbReference type="Proteomes" id="UP000245609"/>
    </source>
</evidence>
<comment type="similarity">
    <text evidence="2">Belongs to the APC3/CDC27 family.</text>
</comment>
<feature type="repeat" description="TPR" evidence="3">
    <location>
        <begin position="83"/>
        <end position="116"/>
    </location>
</feature>
<dbReference type="PANTHER" id="PTHR12558">
    <property type="entry name" value="CELL DIVISION CYCLE 16,23,27"/>
    <property type="match status" value="1"/>
</dbReference>
<name>A0A2T9Z283_9FUNG</name>
<organism evidence="4 6">
    <name type="scientific">Smittium megazygosporum</name>
    <dbReference type="NCBI Taxonomy" id="133381"/>
    <lineage>
        <taxon>Eukaryota</taxon>
        <taxon>Fungi</taxon>
        <taxon>Fungi incertae sedis</taxon>
        <taxon>Zoopagomycota</taxon>
        <taxon>Kickxellomycotina</taxon>
        <taxon>Harpellomycetes</taxon>
        <taxon>Harpellales</taxon>
        <taxon>Legeriomycetaceae</taxon>
        <taxon>Smittium</taxon>
    </lineage>
</organism>
<dbReference type="SUPFAM" id="SSF48452">
    <property type="entry name" value="TPR-like"/>
    <property type="match status" value="1"/>
</dbReference>
<sequence length="201" mass="22570">MFLKRLITYPTLRTGFGISRNLPFAYAKYGTMKNDSVSQNPEDLELKEKAHRFQLEASEMLEKGKVDEALDLYTRANQLYPSGSLLYNIANCAYQKGDIDGAIDHWEQSAKLMPSESDVHVNLANVYYLNKKNPKLALEHLKIASSLSPKDGEVSFNYGCILEATGNLKDALGQYKSALENGIARAETNIRNVSIKLFKKQ</sequence>
<evidence type="ECO:0000256" key="1">
    <source>
        <dbReference type="ARBA" id="ARBA00022803"/>
    </source>
</evidence>
<evidence type="ECO:0000256" key="2">
    <source>
        <dbReference type="ARBA" id="ARBA00038210"/>
    </source>
</evidence>
<evidence type="ECO:0000313" key="4">
    <source>
        <dbReference type="EMBL" id="PVU98705.1"/>
    </source>
</evidence>
<dbReference type="PROSITE" id="PS50005">
    <property type="entry name" value="TPR"/>
    <property type="match status" value="1"/>
</dbReference>
<protein>
    <recommendedName>
        <fullName evidence="7">MalT-like TPR region domain-containing protein</fullName>
    </recommendedName>
</protein>
<dbReference type="OrthoDB" id="1926212at2759"/>
<dbReference type="InterPro" id="IPR019734">
    <property type="entry name" value="TPR_rpt"/>
</dbReference>
<dbReference type="Gene3D" id="1.25.40.10">
    <property type="entry name" value="Tetratricopeptide repeat domain"/>
    <property type="match status" value="1"/>
</dbReference>
<proteinExistence type="inferred from homology"/>
<dbReference type="AlphaFoldDB" id="A0A2T9Z283"/>
<dbReference type="SMART" id="SM00028">
    <property type="entry name" value="TPR"/>
    <property type="match status" value="3"/>
</dbReference>
<evidence type="ECO:0000313" key="5">
    <source>
        <dbReference type="EMBL" id="PVV04905.1"/>
    </source>
</evidence>
<dbReference type="Pfam" id="PF13414">
    <property type="entry name" value="TPR_11"/>
    <property type="match status" value="1"/>
</dbReference>
<dbReference type="STRING" id="133381.A0A2T9Z283"/>
<dbReference type="EMBL" id="MBFS01002352">
    <property type="protein sequence ID" value="PVU98705.1"/>
    <property type="molecule type" value="Genomic_DNA"/>
</dbReference>
<evidence type="ECO:0000256" key="3">
    <source>
        <dbReference type="PROSITE-ProRule" id="PRU00339"/>
    </source>
</evidence>